<feature type="signal peptide" evidence="1">
    <location>
        <begin position="1"/>
        <end position="22"/>
    </location>
</feature>
<sequence length="124" mass="13585">MVIAMKKLVLITALAAATAAGAEDAYVYPFDDMRVGETVRNPFPTVLYLHKKCDLPLSGADHMRFYASYHGVWDTGCWVKNLHGEAVIVVPRMPTKTISLDALARADVQKDGTMTIKALPAHGR</sequence>
<name>A0ABM8XL39_9BURK</name>
<proteinExistence type="predicted"/>
<keyword evidence="1" id="KW-0732">Signal</keyword>
<organism evidence="2 3">
    <name type="scientific">Cupriavidus laharis</name>
    <dbReference type="NCBI Taxonomy" id="151654"/>
    <lineage>
        <taxon>Bacteria</taxon>
        <taxon>Pseudomonadati</taxon>
        <taxon>Pseudomonadota</taxon>
        <taxon>Betaproteobacteria</taxon>
        <taxon>Burkholderiales</taxon>
        <taxon>Burkholderiaceae</taxon>
        <taxon>Cupriavidus</taxon>
    </lineage>
</organism>
<keyword evidence="3" id="KW-1185">Reference proteome</keyword>
<reference evidence="2 3" key="1">
    <citation type="submission" date="2021-08" db="EMBL/GenBank/DDBJ databases">
        <authorList>
            <person name="Peeters C."/>
        </authorList>
    </citation>
    <scope>NUCLEOTIDE SEQUENCE [LARGE SCALE GENOMIC DNA]</scope>
    <source>
        <strain evidence="2 3">LMG 23992</strain>
    </source>
</reference>
<evidence type="ECO:0000313" key="3">
    <source>
        <dbReference type="Proteomes" id="UP000727654"/>
    </source>
</evidence>
<protein>
    <submittedName>
        <fullName evidence="2">Uncharacterized protein</fullName>
    </submittedName>
</protein>
<gene>
    <name evidence="2" type="ORF">LMG23992_04341</name>
</gene>
<accession>A0ABM8XL39</accession>
<feature type="chain" id="PRO_5047355001" evidence="1">
    <location>
        <begin position="23"/>
        <end position="124"/>
    </location>
</feature>
<dbReference type="Proteomes" id="UP000727654">
    <property type="component" value="Unassembled WGS sequence"/>
</dbReference>
<comment type="caution">
    <text evidence="2">The sequence shown here is derived from an EMBL/GenBank/DDBJ whole genome shotgun (WGS) entry which is preliminary data.</text>
</comment>
<evidence type="ECO:0000256" key="1">
    <source>
        <dbReference type="SAM" id="SignalP"/>
    </source>
</evidence>
<dbReference type="EMBL" id="CAJZAI010000013">
    <property type="protein sequence ID" value="CAG9180921.1"/>
    <property type="molecule type" value="Genomic_DNA"/>
</dbReference>
<evidence type="ECO:0000313" key="2">
    <source>
        <dbReference type="EMBL" id="CAG9180921.1"/>
    </source>
</evidence>